<evidence type="ECO:0000313" key="2">
    <source>
        <dbReference type="Proteomes" id="UP000275368"/>
    </source>
</evidence>
<dbReference type="EMBL" id="AP019308">
    <property type="protein sequence ID" value="BBH21962.1"/>
    <property type="molecule type" value="Genomic_DNA"/>
</dbReference>
<accession>A0A3G9IUL7</accession>
<dbReference type="AlphaFoldDB" id="A0A3G9IUL7"/>
<dbReference type="Proteomes" id="UP000275368">
    <property type="component" value="Chromosome"/>
</dbReference>
<proteinExistence type="predicted"/>
<name>A0A3G9IUL7_9BACL</name>
<organism evidence="1 2">
    <name type="scientific">Paenibacillus baekrokdamisoli</name>
    <dbReference type="NCBI Taxonomy" id="1712516"/>
    <lineage>
        <taxon>Bacteria</taxon>
        <taxon>Bacillati</taxon>
        <taxon>Bacillota</taxon>
        <taxon>Bacilli</taxon>
        <taxon>Bacillales</taxon>
        <taxon>Paenibacillaceae</taxon>
        <taxon>Paenibacillus</taxon>
    </lineage>
</organism>
<protein>
    <submittedName>
        <fullName evidence="1">Uncharacterized protein</fullName>
    </submittedName>
</protein>
<dbReference type="KEGG" id="pbk:Back11_33070"/>
<gene>
    <name evidence="1" type="ORF">Back11_33070</name>
</gene>
<sequence>MSEMGECMEMMDALMIIVLICGFGVAVSFVFFCDKVVENTGSETS</sequence>
<reference evidence="1 2" key="1">
    <citation type="submission" date="2018-11" db="EMBL/GenBank/DDBJ databases">
        <title>Complete genome sequence of Paenibacillus baekrokdamisoli strain KCTC 33723.</title>
        <authorList>
            <person name="Kang S.W."/>
            <person name="Lee K.C."/>
            <person name="Kim K.K."/>
            <person name="Kim J.S."/>
            <person name="Kim D.S."/>
            <person name="Ko S.H."/>
            <person name="Yang S.H."/>
            <person name="Lee J.S."/>
        </authorList>
    </citation>
    <scope>NUCLEOTIDE SEQUENCE [LARGE SCALE GENOMIC DNA]</scope>
    <source>
        <strain evidence="1 2">KCTC 33723</strain>
    </source>
</reference>
<evidence type="ECO:0000313" key="1">
    <source>
        <dbReference type="EMBL" id="BBH21962.1"/>
    </source>
</evidence>
<dbReference type="RefSeq" id="WP_164522819.1">
    <property type="nucleotide sequence ID" value="NZ_AP019308.1"/>
</dbReference>
<keyword evidence="2" id="KW-1185">Reference proteome</keyword>